<feature type="compositionally biased region" description="Acidic residues" evidence="1">
    <location>
        <begin position="210"/>
        <end position="222"/>
    </location>
</feature>
<dbReference type="Proteomes" id="UP000326799">
    <property type="component" value="Unassembled WGS sequence"/>
</dbReference>
<protein>
    <submittedName>
        <fullName evidence="2">Uncharacterized protein</fullName>
    </submittedName>
</protein>
<feature type="region of interest" description="Disordered" evidence="1">
    <location>
        <begin position="203"/>
        <end position="222"/>
    </location>
</feature>
<name>A0A5N6E8Y7_9EURO</name>
<sequence>MSSPRPTKRARANLTQDSTVLRLVDPLGHGQLCDIVTKATKAYSDVATDIHNTIEEMGEKERNHVINFDSASKSVWHDINVAHPKLEGTQQYDVAGDVWYDTVDTIDSIVHRCGPFTGLQTRLNGLSALPRIGKTICLSDSGDHCLEEAMIEILSTMSKGERRAIREENSSEEALWPKLLELDDLAYDLCLFERLNEVLDLIDPPREVDDASDGEDSEDERQ</sequence>
<accession>A0A5N6E8Y7</accession>
<gene>
    <name evidence="2" type="ORF">BDV33DRAFT_229385</name>
</gene>
<evidence type="ECO:0000256" key="1">
    <source>
        <dbReference type="SAM" id="MobiDB-lite"/>
    </source>
</evidence>
<dbReference type="AlphaFoldDB" id="A0A5N6E8Y7"/>
<dbReference type="EMBL" id="ML733599">
    <property type="protein sequence ID" value="KAB8213535.1"/>
    <property type="molecule type" value="Genomic_DNA"/>
</dbReference>
<organism evidence="2 3">
    <name type="scientific">Aspergillus novoparasiticus</name>
    <dbReference type="NCBI Taxonomy" id="986946"/>
    <lineage>
        <taxon>Eukaryota</taxon>
        <taxon>Fungi</taxon>
        <taxon>Dikarya</taxon>
        <taxon>Ascomycota</taxon>
        <taxon>Pezizomycotina</taxon>
        <taxon>Eurotiomycetes</taxon>
        <taxon>Eurotiomycetidae</taxon>
        <taxon>Eurotiales</taxon>
        <taxon>Aspergillaceae</taxon>
        <taxon>Aspergillus</taxon>
        <taxon>Aspergillus subgen. Circumdati</taxon>
    </lineage>
</organism>
<keyword evidence="3" id="KW-1185">Reference proteome</keyword>
<evidence type="ECO:0000313" key="2">
    <source>
        <dbReference type="EMBL" id="KAB8213535.1"/>
    </source>
</evidence>
<proteinExistence type="predicted"/>
<evidence type="ECO:0000313" key="3">
    <source>
        <dbReference type="Proteomes" id="UP000326799"/>
    </source>
</evidence>
<reference evidence="2 3" key="1">
    <citation type="submission" date="2019-04" db="EMBL/GenBank/DDBJ databases">
        <title>Fungal friends and foes A comparative genomics study of 23 Aspergillus species from section Flavi.</title>
        <authorList>
            <consortium name="DOE Joint Genome Institute"/>
            <person name="Kjaerbolling I."/>
            <person name="Vesth T.C."/>
            <person name="Frisvad J.C."/>
            <person name="Nybo J.L."/>
            <person name="Theobald S."/>
            <person name="Kildgaard S."/>
            <person name="Petersen T.I."/>
            <person name="Kuo A."/>
            <person name="Sato A."/>
            <person name="Lyhne E.K."/>
            <person name="Kogle M.E."/>
            <person name="Wiebenga A."/>
            <person name="Kun R.S."/>
            <person name="Lubbers R.J."/>
            <person name="Makela M.R."/>
            <person name="Barry K."/>
            <person name="Chovatia M."/>
            <person name="Clum A."/>
            <person name="Daum C."/>
            <person name="Haridas S."/>
            <person name="He G."/>
            <person name="LaButti K."/>
            <person name="Lipzen A."/>
            <person name="Mondo S."/>
            <person name="Pangilinan J."/>
            <person name="Riley R."/>
            <person name="Salamov A."/>
            <person name="Simmons B.A."/>
            <person name="Magnuson J.K."/>
            <person name="Henrissat B."/>
            <person name="Mortensen U.H."/>
            <person name="Larsen T.O."/>
            <person name="De vries R.P."/>
            <person name="Grigoriev I.V."/>
            <person name="Machida M."/>
            <person name="Baker S.E."/>
            <person name="Andersen M.R."/>
        </authorList>
    </citation>
    <scope>NUCLEOTIDE SEQUENCE [LARGE SCALE GENOMIC DNA]</scope>
    <source>
        <strain evidence="2 3">CBS 126849</strain>
    </source>
</reference>